<dbReference type="InterPro" id="IPR000640">
    <property type="entry name" value="EFG_V-like"/>
</dbReference>
<dbReference type="GO" id="GO:0005737">
    <property type="term" value="C:cytoplasm"/>
    <property type="evidence" value="ECO:0007669"/>
    <property type="project" value="UniProtKB-SubCell"/>
</dbReference>
<dbReference type="Pfam" id="PF22042">
    <property type="entry name" value="EF-G_D2"/>
    <property type="match status" value="1"/>
</dbReference>
<dbReference type="Proteomes" id="UP000051515">
    <property type="component" value="Unassembled WGS sequence"/>
</dbReference>
<dbReference type="InterPro" id="IPR005225">
    <property type="entry name" value="Small_GTP-bd"/>
</dbReference>
<dbReference type="Pfam" id="PF14492">
    <property type="entry name" value="EFG_III"/>
    <property type="match status" value="1"/>
</dbReference>
<evidence type="ECO:0000256" key="3">
    <source>
        <dbReference type="ARBA" id="ARBA00022741"/>
    </source>
</evidence>
<feature type="binding site" evidence="7">
    <location>
        <begin position="19"/>
        <end position="26"/>
    </location>
    <ligand>
        <name>GTP</name>
        <dbReference type="ChEBI" id="CHEBI:37565"/>
    </ligand>
</feature>
<evidence type="ECO:0000256" key="4">
    <source>
        <dbReference type="ARBA" id="ARBA00022768"/>
    </source>
</evidence>
<dbReference type="InterPro" id="IPR009022">
    <property type="entry name" value="EFG_III"/>
</dbReference>
<protein>
    <recommendedName>
        <fullName evidence="2 7">Elongation factor G</fullName>
        <shortName evidence="7">EF-G</shortName>
    </recommendedName>
</protein>
<dbReference type="CDD" id="cd01886">
    <property type="entry name" value="EF-G"/>
    <property type="match status" value="1"/>
</dbReference>
<keyword evidence="10" id="KW-1185">Reference proteome</keyword>
<dbReference type="InterPro" id="IPR005517">
    <property type="entry name" value="Transl_elong_EFG/EF2_IV"/>
</dbReference>
<dbReference type="Pfam" id="PF03764">
    <property type="entry name" value="EFG_IV"/>
    <property type="match status" value="1"/>
</dbReference>
<dbReference type="FunFam" id="3.40.50.300:FF:000029">
    <property type="entry name" value="Elongation factor G"/>
    <property type="match status" value="1"/>
</dbReference>
<dbReference type="InterPro" id="IPR009000">
    <property type="entry name" value="Transl_B-barrel_sf"/>
</dbReference>
<feature type="domain" description="Tr-type G" evidence="8">
    <location>
        <begin position="10"/>
        <end position="285"/>
    </location>
</feature>
<dbReference type="Pfam" id="PF00009">
    <property type="entry name" value="GTP_EFTU"/>
    <property type="match status" value="1"/>
</dbReference>
<dbReference type="InterPro" id="IPR031157">
    <property type="entry name" value="G_TR_CS"/>
</dbReference>
<dbReference type="RefSeq" id="WP_056954416.1">
    <property type="nucleotide sequence ID" value="NZ_AZDY01000041.1"/>
</dbReference>
<dbReference type="CDD" id="cd01434">
    <property type="entry name" value="EFG_mtEFG1_IV"/>
    <property type="match status" value="1"/>
</dbReference>
<dbReference type="SUPFAM" id="SSF52540">
    <property type="entry name" value="P-loop containing nucleoside triphosphate hydrolases"/>
    <property type="match status" value="1"/>
</dbReference>
<dbReference type="InterPro" id="IPR053905">
    <property type="entry name" value="EF-G-like_DII"/>
</dbReference>
<dbReference type="Pfam" id="PF00679">
    <property type="entry name" value="EFG_C"/>
    <property type="match status" value="1"/>
</dbReference>
<dbReference type="GO" id="GO:0003746">
    <property type="term" value="F:translation elongation factor activity"/>
    <property type="evidence" value="ECO:0007669"/>
    <property type="project" value="UniProtKB-UniRule"/>
</dbReference>
<evidence type="ECO:0000256" key="6">
    <source>
        <dbReference type="ARBA" id="ARBA00023134"/>
    </source>
</evidence>
<dbReference type="Gene3D" id="3.40.50.300">
    <property type="entry name" value="P-loop containing nucleotide triphosphate hydrolases"/>
    <property type="match status" value="1"/>
</dbReference>
<dbReference type="PANTHER" id="PTHR43261">
    <property type="entry name" value="TRANSLATION ELONGATION FACTOR G-RELATED"/>
    <property type="match status" value="1"/>
</dbReference>
<dbReference type="InterPro" id="IPR000795">
    <property type="entry name" value="T_Tr_GTP-bd_dom"/>
</dbReference>
<dbReference type="SUPFAM" id="SSF54980">
    <property type="entry name" value="EF-G C-terminal domain-like"/>
    <property type="match status" value="2"/>
</dbReference>
<dbReference type="PATRIC" id="fig|1423788.3.peg.268"/>
<evidence type="ECO:0000313" key="10">
    <source>
        <dbReference type="Proteomes" id="UP000051515"/>
    </source>
</evidence>
<dbReference type="CDD" id="cd04088">
    <property type="entry name" value="EFG_mtEFG_II"/>
    <property type="match status" value="1"/>
</dbReference>
<dbReference type="SUPFAM" id="SSF54211">
    <property type="entry name" value="Ribosomal protein S5 domain 2-like"/>
    <property type="match status" value="1"/>
</dbReference>
<keyword evidence="5 7" id="KW-0648">Protein biosynthesis</keyword>
<dbReference type="InterPro" id="IPR014721">
    <property type="entry name" value="Ribsml_uS5_D2-typ_fold_subgr"/>
</dbReference>
<dbReference type="PROSITE" id="PS51722">
    <property type="entry name" value="G_TR_2"/>
    <property type="match status" value="1"/>
</dbReference>
<keyword evidence="3 7" id="KW-0547">Nucleotide-binding</keyword>
<dbReference type="STRING" id="1423788.FC78_GL000261"/>
<dbReference type="PROSITE" id="PS00301">
    <property type="entry name" value="G_TR_1"/>
    <property type="match status" value="1"/>
</dbReference>
<dbReference type="GO" id="GO:0005525">
    <property type="term" value="F:GTP binding"/>
    <property type="evidence" value="ECO:0007669"/>
    <property type="project" value="UniProtKB-UniRule"/>
</dbReference>
<dbReference type="SMART" id="SM00889">
    <property type="entry name" value="EFG_IV"/>
    <property type="match status" value="1"/>
</dbReference>
<dbReference type="PRINTS" id="PR00315">
    <property type="entry name" value="ELONGATNFCT"/>
</dbReference>
<name>A0A0R1KF88_9LACO</name>
<dbReference type="GO" id="GO:0003924">
    <property type="term" value="F:GTPase activity"/>
    <property type="evidence" value="ECO:0007669"/>
    <property type="project" value="InterPro"/>
</dbReference>
<organism evidence="9 10">
    <name type="scientific">Companilactobacillus bobalius DSM 19674</name>
    <dbReference type="NCBI Taxonomy" id="1423788"/>
    <lineage>
        <taxon>Bacteria</taxon>
        <taxon>Bacillati</taxon>
        <taxon>Bacillota</taxon>
        <taxon>Bacilli</taxon>
        <taxon>Lactobacillales</taxon>
        <taxon>Lactobacillaceae</taxon>
        <taxon>Companilactobacillus</taxon>
        <taxon>Companilactobacillus bobalius</taxon>
    </lineage>
</organism>
<dbReference type="OrthoDB" id="9804431at2"/>
<dbReference type="SMART" id="SM00838">
    <property type="entry name" value="EFG_C"/>
    <property type="match status" value="1"/>
</dbReference>
<keyword evidence="7" id="KW-0963">Cytoplasm</keyword>
<dbReference type="Gene3D" id="3.30.70.240">
    <property type="match status" value="1"/>
</dbReference>
<dbReference type="HAMAP" id="MF_00054_B">
    <property type="entry name" value="EF_G_EF_2_B"/>
    <property type="match status" value="1"/>
</dbReference>
<comment type="function">
    <text evidence="7">Catalyzes the GTP-dependent ribosomal translocation step during translation elongation. During this step, the ribosome changes from the pre-translocational (PRE) to the post-translocational (POST) state as the newly formed A-site-bound peptidyl-tRNA and P-site-bound deacylated tRNA move to the P and E sites, respectively. Catalyzes the coordinated movement of the two tRNA molecules, the mRNA and conformational changes in the ribosome.</text>
</comment>
<dbReference type="FunFam" id="2.40.30.10:FF:000006">
    <property type="entry name" value="Elongation factor G"/>
    <property type="match status" value="1"/>
</dbReference>
<evidence type="ECO:0000256" key="1">
    <source>
        <dbReference type="ARBA" id="ARBA00005870"/>
    </source>
</evidence>
<keyword evidence="4 7" id="KW-0251">Elongation factor</keyword>
<dbReference type="InterPro" id="IPR020568">
    <property type="entry name" value="Ribosomal_Su5_D2-typ_SF"/>
</dbReference>
<dbReference type="Gene3D" id="3.30.70.870">
    <property type="entry name" value="Elongation Factor G (Translational Gtpase), domain 3"/>
    <property type="match status" value="1"/>
</dbReference>
<dbReference type="NCBIfam" id="TIGR00231">
    <property type="entry name" value="small_GTP"/>
    <property type="match status" value="1"/>
</dbReference>
<dbReference type="InterPro" id="IPR027417">
    <property type="entry name" value="P-loop_NTPase"/>
</dbReference>
<evidence type="ECO:0000256" key="2">
    <source>
        <dbReference type="ARBA" id="ARBA00017872"/>
    </source>
</evidence>
<dbReference type="InterPro" id="IPR047872">
    <property type="entry name" value="EFG_IV"/>
</dbReference>
<dbReference type="EMBL" id="AZDY01000041">
    <property type="protein sequence ID" value="KRK81960.1"/>
    <property type="molecule type" value="Genomic_DNA"/>
</dbReference>
<dbReference type="InterPro" id="IPR041095">
    <property type="entry name" value="EFG_II"/>
</dbReference>
<dbReference type="CDD" id="cd16262">
    <property type="entry name" value="EFG_III"/>
    <property type="match status" value="1"/>
</dbReference>
<feature type="binding site" evidence="7">
    <location>
        <begin position="137"/>
        <end position="140"/>
    </location>
    <ligand>
        <name>GTP</name>
        <dbReference type="ChEBI" id="CHEBI:37565"/>
    </ligand>
</feature>
<dbReference type="NCBIfam" id="NF009381">
    <property type="entry name" value="PRK12740.1-5"/>
    <property type="match status" value="1"/>
</dbReference>
<feature type="binding site" evidence="7">
    <location>
        <begin position="83"/>
        <end position="87"/>
    </location>
    <ligand>
        <name>GTP</name>
        <dbReference type="ChEBI" id="CHEBI:37565"/>
    </ligand>
</feature>
<dbReference type="InterPro" id="IPR004540">
    <property type="entry name" value="Transl_elong_EFG/EF2"/>
</dbReference>
<dbReference type="SUPFAM" id="SSF50447">
    <property type="entry name" value="Translation proteins"/>
    <property type="match status" value="1"/>
</dbReference>
<comment type="caution">
    <text evidence="9">The sequence shown here is derived from an EMBL/GenBank/DDBJ whole genome shotgun (WGS) entry which is preliminary data.</text>
</comment>
<reference evidence="9 10" key="1">
    <citation type="journal article" date="2015" name="Genome Announc.">
        <title>Expanding the biotechnology potential of lactobacilli through comparative genomics of 213 strains and associated genera.</title>
        <authorList>
            <person name="Sun Z."/>
            <person name="Harris H.M."/>
            <person name="McCann A."/>
            <person name="Guo C."/>
            <person name="Argimon S."/>
            <person name="Zhang W."/>
            <person name="Yang X."/>
            <person name="Jeffery I.B."/>
            <person name="Cooney J.C."/>
            <person name="Kagawa T.F."/>
            <person name="Liu W."/>
            <person name="Song Y."/>
            <person name="Salvetti E."/>
            <person name="Wrobel A."/>
            <person name="Rasinkangas P."/>
            <person name="Parkhill J."/>
            <person name="Rea M.C."/>
            <person name="O'Sullivan O."/>
            <person name="Ritari J."/>
            <person name="Douillard F.P."/>
            <person name="Paul Ross R."/>
            <person name="Yang R."/>
            <person name="Briner A.E."/>
            <person name="Felis G.E."/>
            <person name="de Vos W.M."/>
            <person name="Barrangou R."/>
            <person name="Klaenhammer T.R."/>
            <person name="Caufield P.W."/>
            <person name="Cui Y."/>
            <person name="Zhang H."/>
            <person name="O'Toole P.W."/>
        </authorList>
    </citation>
    <scope>NUCLEOTIDE SEQUENCE [LARGE SCALE GENOMIC DNA]</scope>
    <source>
        <strain evidence="9 10">DSM 19674</strain>
    </source>
</reference>
<sequence>MANKREFPLEDTRNIGIMAHIDAGKTTTTERILYYTGKIHKIGETHDGASQMDWMAQEQERGITITSAATTAEWKNNRINIIDTPGHVDFTIEVERSLRVLDGAITVLDAQSGVEPQTENVWRQASTYGVPRIVFVNKMDKIGANFDYSVETLHERLDANAHAIQMPIGAEDKFEGVIDLIEMKADLYDEDELGTKWDTVDVPEEYRAEAEKRRAELVESVADVDDDIMEKYLEGEEISNDELRSAIRKATINLKYFPVLAGSAFKNKGVQMLMDAVVDYLPSPLDVRPYKATNPKDDSEVELMADDSKPFAGLAFKIATDPFVGRLTYIRVYRGSLESGSYVLNSTKDKRERVGRLLQMHSNHRKEIPEVFSGDIAAVIGLKNTTTGDSLTDPSDPLILESLDIPDPVIQVSIEPNSKEDRDKMDIAIQKLSEEDPTFQAETNPETGETLIAGMGELHLDIMVDRMKREFNVACKVGEPQVAYRETFTQQTSAQGKFVRQSGGKGQYGDVWVEFTPNEEGKGFEFEDAIVGGVVPREYIPSVEQGLKEAMENGVLAGYPLIDVKAKLYDGSYHEVDSSEAAFKIAASMSLRNASKTAGAVILEPIMKVEIVTPESYLGDVMGQVTARRGRVEGMEARGNAQLINAFVPLAEMFGYATTLRSATQGRGTFTMTMDHYEKVPKSIQADIIKKNGGNPDAD</sequence>
<dbReference type="InterPro" id="IPR035647">
    <property type="entry name" value="EFG_III/V"/>
</dbReference>
<dbReference type="FunFam" id="3.30.230.10:FF:000003">
    <property type="entry name" value="Elongation factor G"/>
    <property type="match status" value="1"/>
</dbReference>
<evidence type="ECO:0000256" key="7">
    <source>
        <dbReference type="HAMAP-Rule" id="MF_00054"/>
    </source>
</evidence>
<comment type="similarity">
    <text evidence="1 7">Belongs to the TRAFAC class translation factor GTPase superfamily. Classic translation factor GTPase family. EF-G/EF-2 subfamily.</text>
</comment>
<accession>A0A0R1KF88</accession>
<dbReference type="FunFam" id="3.30.70.870:FF:000001">
    <property type="entry name" value="Elongation factor G"/>
    <property type="match status" value="1"/>
</dbReference>
<dbReference type="PANTHER" id="PTHR43261:SF1">
    <property type="entry name" value="RIBOSOME-RELEASING FACTOR 2, MITOCHONDRIAL"/>
    <property type="match status" value="1"/>
</dbReference>
<dbReference type="GO" id="GO:0032790">
    <property type="term" value="P:ribosome disassembly"/>
    <property type="evidence" value="ECO:0007669"/>
    <property type="project" value="TreeGrafter"/>
</dbReference>
<dbReference type="Gene3D" id="3.30.230.10">
    <property type="match status" value="1"/>
</dbReference>
<evidence type="ECO:0000259" key="8">
    <source>
        <dbReference type="PROSITE" id="PS51722"/>
    </source>
</evidence>
<dbReference type="FunFam" id="3.30.70.240:FF:000001">
    <property type="entry name" value="Elongation factor G"/>
    <property type="match status" value="1"/>
</dbReference>
<dbReference type="AlphaFoldDB" id="A0A0R1KF88"/>
<evidence type="ECO:0000256" key="5">
    <source>
        <dbReference type="ARBA" id="ARBA00022917"/>
    </source>
</evidence>
<keyword evidence="6 7" id="KW-0342">GTP-binding</keyword>
<dbReference type="CDD" id="cd03713">
    <property type="entry name" value="EFG_mtEFG_C"/>
    <property type="match status" value="1"/>
</dbReference>
<dbReference type="NCBIfam" id="TIGR00484">
    <property type="entry name" value="EF-G"/>
    <property type="match status" value="1"/>
</dbReference>
<dbReference type="Gene3D" id="2.40.30.10">
    <property type="entry name" value="Translation factors"/>
    <property type="match status" value="1"/>
</dbReference>
<gene>
    <name evidence="7" type="primary">fusA</name>
    <name evidence="9" type="ORF">FC78_GL000261</name>
</gene>
<dbReference type="NCBIfam" id="NF009379">
    <property type="entry name" value="PRK12740.1-3"/>
    <property type="match status" value="1"/>
</dbReference>
<dbReference type="InterPro" id="IPR035649">
    <property type="entry name" value="EFG_V"/>
</dbReference>
<comment type="subcellular location">
    <subcellularLocation>
        <location evidence="7">Cytoplasm</location>
    </subcellularLocation>
</comment>
<proteinExistence type="inferred from homology"/>
<evidence type="ECO:0000313" key="9">
    <source>
        <dbReference type="EMBL" id="KRK81960.1"/>
    </source>
</evidence>